<dbReference type="InterPro" id="IPR018181">
    <property type="entry name" value="Heat_shock_70_CS"/>
</dbReference>
<dbReference type="GO" id="GO:0005524">
    <property type="term" value="F:ATP binding"/>
    <property type="evidence" value="ECO:0007669"/>
    <property type="project" value="UniProtKB-KW"/>
</dbReference>
<dbReference type="Gene3D" id="3.30.30.30">
    <property type="match status" value="1"/>
</dbReference>
<dbReference type="Gene3D" id="1.20.1270.10">
    <property type="match status" value="1"/>
</dbReference>
<accession>A0A0E3X7P1</accession>
<dbReference type="EMBL" id="KR058806">
    <property type="protein sequence ID" value="AKB96211.1"/>
    <property type="molecule type" value="mRNA"/>
</dbReference>
<dbReference type="NCBIfam" id="TIGR02350">
    <property type="entry name" value="prok_dnaK"/>
    <property type="match status" value="1"/>
</dbReference>
<dbReference type="NCBIfam" id="NF001413">
    <property type="entry name" value="PRK00290.1"/>
    <property type="match status" value="1"/>
</dbReference>
<dbReference type="InterPro" id="IPR029048">
    <property type="entry name" value="HSP70_C_sf"/>
</dbReference>
<dbReference type="FunFam" id="3.30.420.40:FF:000020">
    <property type="entry name" value="Chaperone protein HscA homolog"/>
    <property type="match status" value="1"/>
</dbReference>
<evidence type="ECO:0000256" key="1">
    <source>
        <dbReference type="ARBA" id="ARBA00007381"/>
    </source>
</evidence>
<name>A0A0E3X7P1_9EUCA</name>
<dbReference type="PROSITE" id="PS01036">
    <property type="entry name" value="HSP70_3"/>
    <property type="match status" value="1"/>
</dbReference>
<dbReference type="InterPro" id="IPR029047">
    <property type="entry name" value="HSP70_peptide-bd_sf"/>
</dbReference>
<evidence type="ECO:0000256" key="5">
    <source>
        <dbReference type="SAM" id="MobiDB-lite"/>
    </source>
</evidence>
<dbReference type="PANTHER" id="PTHR19375">
    <property type="entry name" value="HEAT SHOCK PROTEIN 70KDA"/>
    <property type="match status" value="1"/>
</dbReference>
<sequence>MMSKARLLATNLCALNARRNVAQLLQKTSVQGIIAQRDTFNMQMRYKSDGVKGAVIGIDLGTTNSCVAVMEGKVAKVITNAEGDRTTPSVVAFTKDGERLVGIQAKRQAVTNSENTFYATKRLIGRRFEDEEIAKDRDIVPFKIVRASNGDAWVQGGDGKMYSPSQIGAFILVKMRETGEAYLGTPVKNAVITVPAYFNDSQRQATKDAGQIAGLNVLRVINEPTAAALAYGLDKTDDKVIAVYDLGGGTFDISILEIQKGVFEVKSTNGDTFLGGEDFDNHLLTFFAAEFKKEQGVDVTKDNMAMQRLKEAAEKAKIELSSSTQTDINLPYLTVDASGPKHMMYKLSRAKFEGIVDKLIKRTVDPCLKALKDAECSKSDIGEVILVGGMSRMPKVLSVVQDIFGRTPSKSVNPDEAVAMGAAIQGGVLAGDVTDVLLLDVTPLSLGIETLGGVMTKLINRNTTIPTRKSQVFSTAADGQTQVEIKVHQGEREMATDNKMLGQFSLVGIPPAPRGIPQIEVTFDIDANGIVHVSARDKGTGKEQQIVIQSSGGLSKEEIENMVKKAEQYAEEDKKKKEVVEAINQGESIIHDTESKIEEFKDQLPAEESSKLKDQISKVRELLANKDTADPEEIKKQVGELQQASLKLFEMAYKKMASERESSSSSDKDKKEGEGQQ</sequence>
<proteinExistence type="evidence at transcript level"/>
<organism evidence="6">
    <name type="scientific">Cherax cainii</name>
    <dbReference type="NCBI Taxonomy" id="223846"/>
    <lineage>
        <taxon>Eukaryota</taxon>
        <taxon>Metazoa</taxon>
        <taxon>Ecdysozoa</taxon>
        <taxon>Arthropoda</taxon>
        <taxon>Crustacea</taxon>
        <taxon>Multicrustacea</taxon>
        <taxon>Malacostraca</taxon>
        <taxon>Eumalacostraca</taxon>
        <taxon>Eucarida</taxon>
        <taxon>Decapoda</taxon>
        <taxon>Pleocyemata</taxon>
        <taxon>Astacidea</taxon>
        <taxon>Parastacoidea</taxon>
        <taxon>Parastacidae</taxon>
        <taxon>Cherax</taxon>
    </lineage>
</organism>
<gene>
    <name evidence="6" type="primary">HSP70</name>
</gene>
<dbReference type="HAMAP" id="MF_00332">
    <property type="entry name" value="DnaK"/>
    <property type="match status" value="1"/>
</dbReference>
<dbReference type="SUPFAM" id="SSF100920">
    <property type="entry name" value="Heat shock protein 70kD (HSP70), peptide-binding domain"/>
    <property type="match status" value="1"/>
</dbReference>
<dbReference type="FunFam" id="3.90.640.10:FF:000003">
    <property type="entry name" value="Molecular chaperone DnaK"/>
    <property type="match status" value="1"/>
</dbReference>
<evidence type="ECO:0000313" key="6">
    <source>
        <dbReference type="EMBL" id="AKB96211.1"/>
    </source>
</evidence>
<dbReference type="InterPro" id="IPR043129">
    <property type="entry name" value="ATPase_NBD"/>
</dbReference>
<dbReference type="SUPFAM" id="SSF53067">
    <property type="entry name" value="Actin-like ATPase domain"/>
    <property type="match status" value="2"/>
</dbReference>
<dbReference type="GO" id="GO:0140662">
    <property type="term" value="F:ATP-dependent protein folding chaperone"/>
    <property type="evidence" value="ECO:0007669"/>
    <property type="project" value="InterPro"/>
</dbReference>
<dbReference type="Pfam" id="PF00012">
    <property type="entry name" value="HSP70"/>
    <property type="match status" value="1"/>
</dbReference>
<dbReference type="SUPFAM" id="SSF100934">
    <property type="entry name" value="Heat shock protein 70kD (HSP70), C-terminal subdomain"/>
    <property type="match status" value="1"/>
</dbReference>
<dbReference type="GO" id="GO:0051082">
    <property type="term" value="F:unfolded protein binding"/>
    <property type="evidence" value="ECO:0007669"/>
    <property type="project" value="InterPro"/>
</dbReference>
<dbReference type="InterPro" id="IPR012725">
    <property type="entry name" value="Chaperone_DnaK"/>
</dbReference>
<dbReference type="FunFam" id="2.60.34.10:FF:000014">
    <property type="entry name" value="Chaperone protein DnaK HSP70"/>
    <property type="match status" value="1"/>
</dbReference>
<keyword evidence="3 4" id="KW-0067">ATP-binding</keyword>
<dbReference type="InterPro" id="IPR013126">
    <property type="entry name" value="Hsp_70_fam"/>
</dbReference>
<keyword evidence="2 4" id="KW-0547">Nucleotide-binding</keyword>
<keyword evidence="6" id="KW-0346">Stress response</keyword>
<reference evidence="6" key="1">
    <citation type="submission" date="2015-03" db="EMBL/GenBank/DDBJ databases">
        <title>Identification and comparative analysis of heat shock proteins (HSP) in three freshwater crayfish Cherax quadricarinatus, C. destructor and C. cainii.</title>
        <authorList>
            <person name="Ali M.Y."/>
            <person name="Pavasovic A."/>
            <person name="Mather P.B."/>
            <person name="Prentis P.J."/>
        </authorList>
    </citation>
    <scope>NUCLEOTIDE SEQUENCE</scope>
</reference>
<dbReference type="Gene3D" id="3.30.420.40">
    <property type="match status" value="2"/>
</dbReference>
<evidence type="ECO:0000256" key="4">
    <source>
        <dbReference type="RuleBase" id="RU003322"/>
    </source>
</evidence>
<dbReference type="Gene3D" id="2.60.34.10">
    <property type="entry name" value="Substrate Binding Domain Of DNAk, Chain A, domain 1"/>
    <property type="match status" value="1"/>
</dbReference>
<dbReference type="PRINTS" id="PR00301">
    <property type="entry name" value="HEATSHOCK70"/>
</dbReference>
<dbReference type="CDD" id="cd11733">
    <property type="entry name" value="ASKHA_NBD_HSP70_HSPA9"/>
    <property type="match status" value="1"/>
</dbReference>
<dbReference type="Gene3D" id="3.90.640.10">
    <property type="entry name" value="Actin, Chain A, domain 4"/>
    <property type="match status" value="1"/>
</dbReference>
<feature type="region of interest" description="Disordered" evidence="5">
    <location>
        <begin position="655"/>
        <end position="677"/>
    </location>
</feature>
<comment type="similarity">
    <text evidence="1 4">Belongs to the heat shock protein 70 family.</text>
</comment>
<dbReference type="FunFam" id="3.30.420.40:FF:000004">
    <property type="entry name" value="Molecular chaperone DnaK"/>
    <property type="match status" value="1"/>
</dbReference>
<dbReference type="FunFam" id="1.20.1270.10:FF:000011">
    <property type="entry name" value="stress-70 protein, mitochondrial isoform X1"/>
    <property type="match status" value="1"/>
</dbReference>
<dbReference type="FunFam" id="3.30.30.30:FF:000003">
    <property type="entry name" value="Heat shock protein 9"/>
    <property type="match status" value="1"/>
</dbReference>
<evidence type="ECO:0000256" key="2">
    <source>
        <dbReference type="ARBA" id="ARBA00022741"/>
    </source>
</evidence>
<dbReference type="AlphaFoldDB" id="A0A0E3X7P1"/>
<protein>
    <submittedName>
        <fullName evidence="6">Heat shock protein cognate 5</fullName>
    </submittedName>
</protein>
<dbReference type="PROSITE" id="PS00297">
    <property type="entry name" value="HSP70_1"/>
    <property type="match status" value="1"/>
</dbReference>
<dbReference type="PROSITE" id="PS00329">
    <property type="entry name" value="HSP70_2"/>
    <property type="match status" value="1"/>
</dbReference>
<evidence type="ECO:0000256" key="3">
    <source>
        <dbReference type="ARBA" id="ARBA00022840"/>
    </source>
</evidence>